<dbReference type="NCBIfam" id="TIGR00546">
    <property type="entry name" value="lnt"/>
    <property type="match status" value="1"/>
</dbReference>
<dbReference type="GO" id="GO:0016410">
    <property type="term" value="F:N-acyltransferase activity"/>
    <property type="evidence" value="ECO:0007669"/>
    <property type="project" value="UniProtKB-UniRule"/>
</dbReference>
<proteinExistence type="inferred from homology"/>
<keyword evidence="6 9" id="KW-1133">Transmembrane helix</keyword>
<evidence type="ECO:0000256" key="2">
    <source>
        <dbReference type="ARBA" id="ARBA00010065"/>
    </source>
</evidence>
<dbReference type="CDD" id="cd07571">
    <property type="entry name" value="ALP_N-acyl_transferase"/>
    <property type="match status" value="1"/>
</dbReference>
<feature type="domain" description="CN hydrolase" evidence="11">
    <location>
        <begin position="248"/>
        <end position="511"/>
    </location>
</feature>
<dbReference type="AlphaFoldDB" id="A0AAI9NDU0"/>
<comment type="similarity">
    <text evidence="2 9">Belongs to the CN hydrolase family. Apolipoprotein N-acyltransferase subfamily.</text>
</comment>
<evidence type="ECO:0000256" key="6">
    <source>
        <dbReference type="ARBA" id="ARBA00022989"/>
    </source>
</evidence>
<dbReference type="Proteomes" id="UP000018679">
    <property type="component" value="Unassembled WGS sequence"/>
</dbReference>
<evidence type="ECO:0000256" key="1">
    <source>
        <dbReference type="ARBA" id="ARBA00004651"/>
    </source>
</evidence>
<dbReference type="SUPFAM" id="SSF56317">
    <property type="entry name" value="Carbon-nitrogen hydrolase"/>
    <property type="match status" value="1"/>
</dbReference>
<feature type="region of interest" description="Disordered" evidence="10">
    <location>
        <begin position="863"/>
        <end position="915"/>
    </location>
</feature>
<comment type="subcellular location">
    <subcellularLocation>
        <location evidence="1 9">Cell membrane</location>
        <topology evidence="1 9">Multi-pass membrane protein</topology>
    </subcellularLocation>
</comment>
<feature type="transmembrane region" description="Helical" evidence="9">
    <location>
        <begin position="94"/>
        <end position="116"/>
    </location>
</feature>
<evidence type="ECO:0000256" key="9">
    <source>
        <dbReference type="HAMAP-Rule" id="MF_01148"/>
    </source>
</evidence>
<organism evidence="12 13">
    <name type="scientific">Bordetella pertussis CHLA-26</name>
    <dbReference type="NCBI Taxonomy" id="1331284"/>
    <lineage>
        <taxon>Bacteria</taxon>
        <taxon>Pseudomonadati</taxon>
        <taxon>Pseudomonadota</taxon>
        <taxon>Betaproteobacteria</taxon>
        <taxon>Burkholderiales</taxon>
        <taxon>Alcaligenaceae</taxon>
        <taxon>Bordetella</taxon>
    </lineage>
</organism>
<evidence type="ECO:0000313" key="12">
    <source>
        <dbReference type="EMBL" id="ETH29820.1"/>
    </source>
</evidence>
<feature type="transmembrane region" description="Helical" evidence="9">
    <location>
        <begin position="137"/>
        <end position="157"/>
    </location>
</feature>
<feature type="transmembrane region" description="Helical" evidence="9">
    <location>
        <begin position="177"/>
        <end position="202"/>
    </location>
</feature>
<dbReference type="Pfam" id="PF00795">
    <property type="entry name" value="CN_hydrolase"/>
    <property type="match status" value="1"/>
</dbReference>
<comment type="pathway">
    <text evidence="9">Protein modification; lipoprotein biosynthesis (N-acyl transfer).</text>
</comment>
<dbReference type="InterPro" id="IPR003010">
    <property type="entry name" value="C-N_Hydrolase"/>
</dbReference>
<feature type="transmembrane region" description="Helical" evidence="9">
    <location>
        <begin position="34"/>
        <end position="53"/>
    </location>
</feature>
<feature type="compositionally biased region" description="Basic and acidic residues" evidence="10">
    <location>
        <begin position="895"/>
        <end position="915"/>
    </location>
</feature>
<evidence type="ECO:0000313" key="13">
    <source>
        <dbReference type="Proteomes" id="UP000018679"/>
    </source>
</evidence>
<dbReference type="PANTHER" id="PTHR38686">
    <property type="entry name" value="APOLIPOPROTEIN N-ACYLTRANSFERASE"/>
    <property type="match status" value="1"/>
</dbReference>
<feature type="transmembrane region" description="Helical" evidence="9">
    <location>
        <begin position="65"/>
        <end position="82"/>
    </location>
</feature>
<dbReference type="GO" id="GO:0042158">
    <property type="term" value="P:lipoprotein biosynthetic process"/>
    <property type="evidence" value="ECO:0007669"/>
    <property type="project" value="UniProtKB-UniRule"/>
</dbReference>
<evidence type="ECO:0000256" key="8">
    <source>
        <dbReference type="ARBA" id="ARBA00023315"/>
    </source>
</evidence>
<keyword evidence="3 9" id="KW-1003">Cell membrane</keyword>
<keyword evidence="5 9" id="KW-0812">Transmembrane</keyword>
<keyword evidence="8 9" id="KW-0012">Acyltransferase</keyword>
<dbReference type="InterPro" id="IPR036526">
    <property type="entry name" value="C-N_Hydrolase_sf"/>
</dbReference>
<dbReference type="EMBL" id="AXSB02000036">
    <property type="protein sequence ID" value="ETH29820.1"/>
    <property type="molecule type" value="Genomic_DNA"/>
</dbReference>
<dbReference type="PANTHER" id="PTHR38686:SF1">
    <property type="entry name" value="APOLIPOPROTEIN N-ACYLTRANSFERASE"/>
    <property type="match status" value="1"/>
</dbReference>
<dbReference type="GO" id="GO:0005886">
    <property type="term" value="C:plasma membrane"/>
    <property type="evidence" value="ECO:0007669"/>
    <property type="project" value="UniProtKB-SubCell"/>
</dbReference>
<evidence type="ECO:0000256" key="3">
    <source>
        <dbReference type="ARBA" id="ARBA00022475"/>
    </source>
</evidence>
<keyword evidence="4 9" id="KW-0808">Transferase</keyword>
<accession>A0AAI9NDU0</accession>
<evidence type="ECO:0000256" key="7">
    <source>
        <dbReference type="ARBA" id="ARBA00023136"/>
    </source>
</evidence>
<dbReference type="PROSITE" id="PS50263">
    <property type="entry name" value="CN_HYDROLASE"/>
    <property type="match status" value="1"/>
</dbReference>
<gene>
    <name evidence="9 12" type="primary">lnt</name>
    <name evidence="12" type="ORF">L566_1748</name>
</gene>
<comment type="function">
    <text evidence="9">Catalyzes the phospholipid dependent N-acylation of the N-terminal cysteine of apolipoprotein, the last step in lipoprotein maturation.</text>
</comment>
<evidence type="ECO:0000256" key="4">
    <source>
        <dbReference type="ARBA" id="ARBA00022679"/>
    </source>
</evidence>
<protein>
    <recommendedName>
        <fullName evidence="9">Apolipoprotein N-acyltransferase</fullName>
        <shortName evidence="9">ALP N-acyltransferase</shortName>
        <ecNumber evidence="9">2.3.1.269</ecNumber>
    </recommendedName>
</protein>
<dbReference type="EC" id="2.3.1.269" evidence="9"/>
<dbReference type="Pfam" id="PF20154">
    <property type="entry name" value="LNT_N"/>
    <property type="match status" value="1"/>
</dbReference>
<dbReference type="InterPro" id="IPR045378">
    <property type="entry name" value="LNT_N"/>
</dbReference>
<reference evidence="12 13" key="1">
    <citation type="journal article" date="2013" name="Genome Announc.">
        <title>Genome Sequences of 28 Bordetella pertussis U.S. Outbreak Strains Dating from 2010 to 2012.</title>
        <authorList>
            <person name="Harvill E.T."/>
            <person name="Goodfield L.L."/>
            <person name="Ivanov Y."/>
            <person name="Meyer J.A."/>
            <person name="Newth C."/>
            <person name="Cassiday P."/>
            <person name="Tondella M.L."/>
            <person name="Liao P."/>
            <person name="Zimmerman J."/>
            <person name="Meert K."/>
            <person name="Wessel D."/>
            <person name="Berger J."/>
            <person name="Dean J.M."/>
            <person name="Holubkov R."/>
            <person name="Burr J."/>
            <person name="Liu T."/>
            <person name="Brinkac L."/>
            <person name="Kim M."/>
            <person name="Losada L."/>
        </authorList>
    </citation>
    <scope>NUCLEOTIDE SEQUENCE [LARGE SCALE GENOMIC DNA]</scope>
    <source>
        <strain evidence="12 13">CHLA-26</strain>
    </source>
</reference>
<feature type="transmembrane region" description="Helical" evidence="9">
    <location>
        <begin position="214"/>
        <end position="235"/>
    </location>
</feature>
<dbReference type="Gene3D" id="3.60.110.10">
    <property type="entry name" value="Carbon-nitrogen hydrolase"/>
    <property type="match status" value="1"/>
</dbReference>
<evidence type="ECO:0000256" key="10">
    <source>
        <dbReference type="SAM" id="MobiDB-lite"/>
    </source>
</evidence>
<keyword evidence="7 9" id="KW-0472">Membrane</keyword>
<evidence type="ECO:0000256" key="5">
    <source>
        <dbReference type="ARBA" id="ARBA00022692"/>
    </source>
</evidence>
<evidence type="ECO:0000259" key="11">
    <source>
        <dbReference type="PROSITE" id="PS50263"/>
    </source>
</evidence>
<sequence length="915" mass="96864">MSPAGKGPAWRQPAILAAAGAAHALSFAPDPLPAWSLAPVQVIALAVAAHASLQAPSARRALARGWLFAMFSFSLGLYWMYVSMHDYGGLAAPLAAAGVLALSAFLALFPGLACAAARWLCPPHWDASPPARARRTLYTAATWAACWAALEWLRAVVLTGFPWLNIGYAHVDSPLAGWAPLLGVHGMALLAAFAAAALAGLWQSASGRIDSRQALAAGVALLLAGAGWLLGQFSWSRPEGKPLHLRLVQGNVEQSQKFDPALLETGLRRHLELASLPPRPGEPKPDMIILPETVLPVFQDQLPASVWDAWIEVARRADTRIAMGVPLHTQPDGATGHRYTNSVIGFDASTPVEQLRTGTTAMRYDKQHLVPWGEYVPPGFRWFVDMLDIPLGDFDRGAARQPSFDIAGQRIAFNICYEDLFGPELLPALQDGPDGRPGATIMANVSNLGWFGNTWALRQHLQIGRLRTMETARPMVAATNTGITAAIDARGRVAAALPADRAGVLPVAVQGMTGLTPYARFGDKPALALIGLLLIAAAARGPPAAPALGPGRQRKRRLVGRRQQGPAAHAGARQRIGNLAHVIGIQLQRRRAQPAIDLLGAACARNGAGDTGPGQRPGDGNRAHAGAVVLRDRLERIGKLEIGRQPRRHELGVAGAPVAFRQGRGALGAEGARQQARLHGAVDDDAGVVACAPGQQVRGAFAADGRERRLQRFDVAQLLGRLHLRQIVVGQADVAHLAGLAQVEQRLPIHFEGRAVAGRPVHLVQIDGFDAEPAQRRLDLAPQAVRGADTARLGHGVGGRAHQAALGEDIGPLRRRHAGQRAAHQAFGMAQPVDGRGVDPVDAAVHRVADGADGLAVVLRSPAHGPARPAYRPGAETHARDPHIGGAQPLGGKRSAHDGVLLRDRHAPAAGLRKD</sequence>
<comment type="catalytic activity">
    <reaction evidence="9">
        <text>N-terminal S-1,2-diacyl-sn-glyceryl-L-cysteinyl-[lipoprotein] + a glycerophospholipid = N-acyl-S-1,2-diacyl-sn-glyceryl-L-cysteinyl-[lipoprotein] + a 2-acyl-sn-glycero-3-phospholipid + H(+)</text>
        <dbReference type="Rhea" id="RHEA:48228"/>
        <dbReference type="Rhea" id="RHEA-COMP:14681"/>
        <dbReference type="Rhea" id="RHEA-COMP:14684"/>
        <dbReference type="ChEBI" id="CHEBI:15378"/>
        <dbReference type="ChEBI" id="CHEBI:136912"/>
        <dbReference type="ChEBI" id="CHEBI:140656"/>
        <dbReference type="ChEBI" id="CHEBI:140657"/>
        <dbReference type="ChEBI" id="CHEBI:140660"/>
        <dbReference type="EC" id="2.3.1.269"/>
    </reaction>
</comment>
<feature type="region of interest" description="Disordered" evidence="10">
    <location>
        <begin position="544"/>
        <end position="573"/>
    </location>
</feature>
<dbReference type="HAMAP" id="MF_01148">
    <property type="entry name" value="Lnt"/>
    <property type="match status" value="1"/>
</dbReference>
<comment type="caution">
    <text evidence="12">The sequence shown here is derived from an EMBL/GenBank/DDBJ whole genome shotgun (WGS) entry which is preliminary data.</text>
</comment>
<dbReference type="InterPro" id="IPR004563">
    <property type="entry name" value="Apolipo_AcylTrfase"/>
</dbReference>
<name>A0AAI9NDU0_BORPT</name>